<reference evidence="13 14" key="1">
    <citation type="journal article" date="2015" name="Genome Biol. Evol.">
        <title>Phylogenomic analyses indicate that early fungi evolved digesting cell walls of algal ancestors of land plants.</title>
        <authorList>
            <person name="Chang Y."/>
            <person name="Wang S."/>
            <person name="Sekimoto S."/>
            <person name="Aerts A.L."/>
            <person name="Choi C."/>
            <person name="Clum A."/>
            <person name="LaButti K.M."/>
            <person name="Lindquist E.A."/>
            <person name="Yee Ngan C."/>
            <person name="Ohm R.A."/>
            <person name="Salamov A.A."/>
            <person name="Grigoriev I.V."/>
            <person name="Spatafora J.W."/>
            <person name="Berbee M.L."/>
        </authorList>
    </citation>
    <scope>NUCLEOTIDE SEQUENCE [LARGE SCALE GENOMIC DNA]</scope>
    <source>
        <strain evidence="13 14">JEL478</strain>
    </source>
</reference>
<dbReference type="GO" id="GO:0008199">
    <property type="term" value="F:ferric iron binding"/>
    <property type="evidence" value="ECO:0007669"/>
    <property type="project" value="InterPro"/>
</dbReference>
<dbReference type="Pfam" id="PF01491">
    <property type="entry name" value="Frataxin_Cyay"/>
    <property type="match status" value="1"/>
</dbReference>
<keyword evidence="14" id="KW-1185">Reference proteome</keyword>
<dbReference type="EMBL" id="KQ965734">
    <property type="protein sequence ID" value="KXS20899.1"/>
    <property type="molecule type" value="Genomic_DNA"/>
</dbReference>
<dbReference type="GO" id="GO:0004322">
    <property type="term" value="F:ferroxidase activity"/>
    <property type="evidence" value="ECO:0007669"/>
    <property type="project" value="UniProtKB-EC"/>
</dbReference>
<dbReference type="Proteomes" id="UP000070544">
    <property type="component" value="Unassembled WGS sequence"/>
</dbReference>
<keyword evidence="5" id="KW-0813">Transport</keyword>
<evidence type="ECO:0000256" key="4">
    <source>
        <dbReference type="ARBA" id="ARBA00022434"/>
    </source>
</evidence>
<evidence type="ECO:0000256" key="6">
    <source>
        <dbReference type="ARBA" id="ARBA00022496"/>
    </source>
</evidence>
<dbReference type="InterPro" id="IPR017789">
    <property type="entry name" value="Frataxin"/>
</dbReference>
<name>A0A139AW16_GONPJ</name>
<dbReference type="SMART" id="SM01219">
    <property type="entry name" value="Frataxin_Cyay"/>
    <property type="match status" value="1"/>
</dbReference>
<accession>A0A139AW16</accession>
<dbReference type="CDD" id="cd00503">
    <property type="entry name" value="Frataxin"/>
    <property type="match status" value="1"/>
</dbReference>
<dbReference type="GO" id="GO:0005739">
    <property type="term" value="C:mitochondrion"/>
    <property type="evidence" value="ECO:0007669"/>
    <property type="project" value="UniProtKB-SubCell"/>
</dbReference>
<dbReference type="GO" id="GO:0051537">
    <property type="term" value="F:2 iron, 2 sulfur cluster binding"/>
    <property type="evidence" value="ECO:0007669"/>
    <property type="project" value="TreeGrafter"/>
</dbReference>
<comment type="similarity">
    <text evidence="2">Belongs to the frataxin family.</text>
</comment>
<dbReference type="STRING" id="1344416.A0A139AW16"/>
<evidence type="ECO:0000313" key="14">
    <source>
        <dbReference type="Proteomes" id="UP000070544"/>
    </source>
</evidence>
<dbReference type="GO" id="GO:0008198">
    <property type="term" value="F:ferrous iron binding"/>
    <property type="evidence" value="ECO:0007669"/>
    <property type="project" value="TreeGrafter"/>
</dbReference>
<dbReference type="EC" id="1.16.3.1" evidence="3"/>
<dbReference type="GO" id="GO:0006826">
    <property type="term" value="P:iron ion transport"/>
    <property type="evidence" value="ECO:0007669"/>
    <property type="project" value="UniProtKB-KW"/>
</dbReference>
<dbReference type="PROSITE" id="PS50810">
    <property type="entry name" value="FRATAXIN_2"/>
    <property type="match status" value="1"/>
</dbReference>
<protein>
    <recommendedName>
        <fullName evidence="3">ferroxidase</fullName>
        <ecNumber evidence="3">1.16.3.1</ecNumber>
    </recommendedName>
</protein>
<keyword evidence="8" id="KW-0560">Oxidoreductase</keyword>
<dbReference type="NCBIfam" id="TIGR03421">
    <property type="entry name" value="FeS_CyaY"/>
    <property type="match status" value="1"/>
</dbReference>
<dbReference type="NCBIfam" id="TIGR03422">
    <property type="entry name" value="mito_frataxin"/>
    <property type="match status" value="1"/>
</dbReference>
<keyword evidence="6" id="KW-0410">Iron transport</keyword>
<keyword evidence="4" id="KW-0409">Iron storage</keyword>
<comment type="subcellular location">
    <subcellularLocation>
        <location evidence="1">Mitochondrion</location>
    </subcellularLocation>
</comment>
<dbReference type="GO" id="GO:0034986">
    <property type="term" value="F:iron chaperone activity"/>
    <property type="evidence" value="ECO:0007669"/>
    <property type="project" value="TreeGrafter"/>
</dbReference>
<evidence type="ECO:0000256" key="8">
    <source>
        <dbReference type="ARBA" id="ARBA00023002"/>
    </source>
</evidence>
<dbReference type="OrthoDB" id="1897642at2759"/>
<dbReference type="PANTHER" id="PTHR16821">
    <property type="entry name" value="FRATAXIN"/>
    <property type="match status" value="1"/>
</dbReference>
<dbReference type="SUPFAM" id="SSF55387">
    <property type="entry name" value="Frataxin/Nqo15-like"/>
    <property type="match status" value="1"/>
</dbReference>
<dbReference type="PROSITE" id="PS01344">
    <property type="entry name" value="FRATAXIN_1"/>
    <property type="match status" value="1"/>
</dbReference>
<dbReference type="AlphaFoldDB" id="A0A139AW16"/>
<evidence type="ECO:0000256" key="7">
    <source>
        <dbReference type="ARBA" id="ARBA00022946"/>
    </source>
</evidence>
<dbReference type="GO" id="GO:0006879">
    <property type="term" value="P:intracellular iron ion homeostasis"/>
    <property type="evidence" value="ECO:0007669"/>
    <property type="project" value="UniProtKB-KW"/>
</dbReference>
<keyword evidence="9" id="KW-0408">Iron</keyword>
<sequence length="113" mass="12998">MTTYHRIADNTLDSIVESLEILGDEVDIDGFDVNYSMGVLTLALGKHGTYVLNKQPPNKQIWSSSPISGPKRFDYDEKRRRWVYHRDGSTLDEMLNEELRELIGREINVLGRS</sequence>
<evidence type="ECO:0000256" key="12">
    <source>
        <dbReference type="ARBA" id="ARBA00047990"/>
    </source>
</evidence>
<dbReference type="InterPro" id="IPR020895">
    <property type="entry name" value="Frataxin_CS"/>
</dbReference>
<evidence type="ECO:0000313" key="13">
    <source>
        <dbReference type="EMBL" id="KXS20899.1"/>
    </source>
</evidence>
<evidence type="ECO:0000256" key="1">
    <source>
        <dbReference type="ARBA" id="ARBA00004173"/>
    </source>
</evidence>
<evidence type="ECO:0000256" key="9">
    <source>
        <dbReference type="ARBA" id="ARBA00023004"/>
    </source>
</evidence>
<keyword evidence="7" id="KW-0809">Transit peptide</keyword>
<dbReference type="InterPro" id="IPR002908">
    <property type="entry name" value="Frataxin/CyaY"/>
</dbReference>
<evidence type="ECO:0000256" key="3">
    <source>
        <dbReference type="ARBA" id="ARBA00013107"/>
    </source>
</evidence>
<dbReference type="InterPro" id="IPR036524">
    <property type="entry name" value="Frataxin/CyaY_sf"/>
</dbReference>
<dbReference type="PANTHER" id="PTHR16821:SF2">
    <property type="entry name" value="FRATAXIN, MITOCHONDRIAL"/>
    <property type="match status" value="1"/>
</dbReference>
<evidence type="ECO:0000256" key="2">
    <source>
        <dbReference type="ARBA" id="ARBA00008183"/>
    </source>
</evidence>
<evidence type="ECO:0000256" key="5">
    <source>
        <dbReference type="ARBA" id="ARBA00022448"/>
    </source>
</evidence>
<dbReference type="OMA" id="YEVEYHS"/>
<gene>
    <name evidence="13" type="ORF">M427DRAFT_93973</name>
</gene>
<evidence type="ECO:0000256" key="11">
    <source>
        <dbReference type="ARBA" id="ARBA00023128"/>
    </source>
</evidence>
<proteinExistence type="inferred from homology"/>
<keyword evidence="10" id="KW-0406">Ion transport</keyword>
<evidence type="ECO:0000256" key="10">
    <source>
        <dbReference type="ARBA" id="ARBA00023065"/>
    </source>
</evidence>
<keyword evidence="11" id="KW-0496">Mitochondrion</keyword>
<organism evidence="13 14">
    <name type="scientific">Gonapodya prolifera (strain JEL478)</name>
    <name type="common">Monoblepharis prolifera</name>
    <dbReference type="NCBI Taxonomy" id="1344416"/>
    <lineage>
        <taxon>Eukaryota</taxon>
        <taxon>Fungi</taxon>
        <taxon>Fungi incertae sedis</taxon>
        <taxon>Chytridiomycota</taxon>
        <taxon>Chytridiomycota incertae sedis</taxon>
        <taxon>Monoblepharidomycetes</taxon>
        <taxon>Monoblepharidales</taxon>
        <taxon>Gonapodyaceae</taxon>
        <taxon>Gonapodya</taxon>
    </lineage>
</organism>
<dbReference type="GO" id="GO:0016226">
    <property type="term" value="P:iron-sulfur cluster assembly"/>
    <property type="evidence" value="ECO:0007669"/>
    <property type="project" value="InterPro"/>
</dbReference>
<dbReference type="Gene3D" id="3.30.920.10">
    <property type="entry name" value="Frataxin/CyaY"/>
    <property type="match status" value="1"/>
</dbReference>
<comment type="catalytic activity">
    <reaction evidence="12">
        <text>4 Fe(2+) + O2 + 4 H(+) = 4 Fe(3+) + 2 H2O</text>
        <dbReference type="Rhea" id="RHEA:11148"/>
        <dbReference type="ChEBI" id="CHEBI:15377"/>
        <dbReference type="ChEBI" id="CHEBI:15378"/>
        <dbReference type="ChEBI" id="CHEBI:15379"/>
        <dbReference type="ChEBI" id="CHEBI:29033"/>
        <dbReference type="ChEBI" id="CHEBI:29034"/>
        <dbReference type="EC" id="1.16.3.1"/>
    </reaction>
</comment>